<proteinExistence type="predicted"/>
<feature type="transmembrane region" description="Helical" evidence="8">
    <location>
        <begin position="314"/>
        <end position="337"/>
    </location>
</feature>
<feature type="transmembrane region" description="Helical" evidence="8">
    <location>
        <begin position="117"/>
        <end position="135"/>
    </location>
</feature>
<accession>A0ABU2LHM7</accession>
<dbReference type="SUPFAM" id="SSF103473">
    <property type="entry name" value="MFS general substrate transporter"/>
    <property type="match status" value="1"/>
</dbReference>
<feature type="transmembrane region" description="Helical" evidence="8">
    <location>
        <begin position="381"/>
        <end position="398"/>
    </location>
</feature>
<evidence type="ECO:0000256" key="5">
    <source>
        <dbReference type="ARBA" id="ARBA00022989"/>
    </source>
</evidence>
<comment type="subcellular location">
    <subcellularLocation>
        <location evidence="1">Cell membrane</location>
        <topology evidence="1">Multi-pass membrane protein</topology>
    </subcellularLocation>
</comment>
<keyword evidence="5 8" id="KW-1133">Transmembrane helix</keyword>
<dbReference type="InterPro" id="IPR011701">
    <property type="entry name" value="MFS"/>
</dbReference>
<reference evidence="11" key="1">
    <citation type="submission" date="2023-07" db="EMBL/GenBank/DDBJ databases">
        <title>30 novel species of actinomycetes from the DSMZ collection.</title>
        <authorList>
            <person name="Nouioui I."/>
        </authorList>
    </citation>
    <scope>NUCLEOTIDE SEQUENCE [LARGE SCALE GENOMIC DNA]</scope>
    <source>
        <strain evidence="11">DSM 44918</strain>
    </source>
</reference>
<evidence type="ECO:0000259" key="9">
    <source>
        <dbReference type="PROSITE" id="PS50850"/>
    </source>
</evidence>
<dbReference type="InterPro" id="IPR050171">
    <property type="entry name" value="MFS_Transporters"/>
</dbReference>
<evidence type="ECO:0000256" key="8">
    <source>
        <dbReference type="SAM" id="Phobius"/>
    </source>
</evidence>
<evidence type="ECO:0000313" key="10">
    <source>
        <dbReference type="EMBL" id="MDT0317085.1"/>
    </source>
</evidence>
<gene>
    <name evidence="10" type="ORF">RNC47_01890</name>
</gene>
<evidence type="ECO:0000256" key="7">
    <source>
        <dbReference type="SAM" id="MobiDB-lite"/>
    </source>
</evidence>
<dbReference type="PANTHER" id="PTHR23517:SF13">
    <property type="entry name" value="MAJOR FACILITATOR SUPERFAMILY MFS_1"/>
    <property type="match status" value="1"/>
</dbReference>
<feature type="transmembrane region" description="Helical" evidence="8">
    <location>
        <begin position="88"/>
        <end position="111"/>
    </location>
</feature>
<name>A0ABU2LHM7_9ACTN</name>
<dbReference type="Gene3D" id="1.20.1250.20">
    <property type="entry name" value="MFS general substrate transporter like domains"/>
    <property type="match status" value="1"/>
</dbReference>
<feature type="domain" description="Major facilitator superfamily (MFS) profile" evidence="9">
    <location>
        <begin position="21"/>
        <end position="401"/>
    </location>
</feature>
<comment type="caution">
    <text evidence="10">The sequence shown here is derived from an EMBL/GenBank/DDBJ whole genome shotgun (WGS) entry which is preliminary data.</text>
</comment>
<keyword evidence="3" id="KW-1003">Cell membrane</keyword>
<keyword evidence="11" id="KW-1185">Reference proteome</keyword>
<dbReference type="InterPro" id="IPR036259">
    <property type="entry name" value="MFS_trans_sf"/>
</dbReference>
<dbReference type="PROSITE" id="PS00216">
    <property type="entry name" value="SUGAR_TRANSPORT_1"/>
    <property type="match status" value="1"/>
</dbReference>
<feature type="transmembrane region" description="Helical" evidence="8">
    <location>
        <begin position="21"/>
        <end position="44"/>
    </location>
</feature>
<dbReference type="RefSeq" id="WP_311594831.1">
    <property type="nucleotide sequence ID" value="NZ_JAVREM010000001.1"/>
</dbReference>
<evidence type="ECO:0000256" key="3">
    <source>
        <dbReference type="ARBA" id="ARBA00022475"/>
    </source>
</evidence>
<feature type="transmembrane region" description="Helical" evidence="8">
    <location>
        <begin position="56"/>
        <end position="76"/>
    </location>
</feature>
<keyword evidence="2" id="KW-0813">Transport</keyword>
<feature type="transmembrane region" description="Helical" evidence="8">
    <location>
        <begin position="147"/>
        <end position="169"/>
    </location>
</feature>
<feature type="transmembrane region" description="Helical" evidence="8">
    <location>
        <begin position="181"/>
        <end position="203"/>
    </location>
</feature>
<dbReference type="PROSITE" id="PS50850">
    <property type="entry name" value="MFS"/>
    <property type="match status" value="1"/>
</dbReference>
<keyword evidence="6 8" id="KW-0472">Membrane</keyword>
<organism evidence="10 11">
    <name type="scientific">Streptomyces millisiae</name>
    <dbReference type="NCBI Taxonomy" id="3075542"/>
    <lineage>
        <taxon>Bacteria</taxon>
        <taxon>Bacillati</taxon>
        <taxon>Actinomycetota</taxon>
        <taxon>Actinomycetes</taxon>
        <taxon>Kitasatosporales</taxon>
        <taxon>Streptomycetaceae</taxon>
        <taxon>Streptomyces</taxon>
    </lineage>
</organism>
<dbReference type="Proteomes" id="UP001183420">
    <property type="component" value="Unassembled WGS sequence"/>
</dbReference>
<evidence type="ECO:0000256" key="4">
    <source>
        <dbReference type="ARBA" id="ARBA00022692"/>
    </source>
</evidence>
<feature type="transmembrane region" description="Helical" evidence="8">
    <location>
        <begin position="349"/>
        <end position="369"/>
    </location>
</feature>
<protein>
    <submittedName>
        <fullName evidence="10">MFS transporter</fullName>
    </submittedName>
</protein>
<feature type="region of interest" description="Disordered" evidence="7">
    <location>
        <begin position="413"/>
        <end position="434"/>
    </location>
</feature>
<sequence length="434" mass="43478">MTITERNGVGSPAGPRRRERFGFVAAVVSLVGVFVASGAPIPLYERYRSAGGLSTADLSLAAVSYFIAVMSTLIVLGRISDHLGRRPVGLAAVILAAAGCLTLLDVTGLPVLVAGRVLHGVACGLGSSAIAAYAVDLAPRKPTWLAAAAPAGAPLVGLTIGAVGSGALAEHAPAPALTPHLTATVLLTVCAALLLASPDPVTWRPGVLTSLRPKVLVPASIRPLLPAAVAVFCGTWALGGFYQAFSPTIAAHDLGTSDALVAGIVFASFMAPYALGGPLTGRLAPLTAQRTGIVVFALAVAGIVAGLYTGTIALVIACGVVAATGQGAAFTGTLHALLARVEPTERAGLMSTVYLVSYGGAALPSLIAGRLAGAGLELSEIAIGYAGLATLAAVIVLTRPRLLGTSDQPWRLPRQVAGGGTGPSGELPVRRGSR</sequence>
<feature type="transmembrane region" description="Helical" evidence="8">
    <location>
        <begin position="260"/>
        <end position="279"/>
    </location>
</feature>
<evidence type="ECO:0000256" key="6">
    <source>
        <dbReference type="ARBA" id="ARBA00023136"/>
    </source>
</evidence>
<keyword evidence="4 8" id="KW-0812">Transmembrane</keyword>
<evidence type="ECO:0000256" key="2">
    <source>
        <dbReference type="ARBA" id="ARBA00022448"/>
    </source>
</evidence>
<evidence type="ECO:0000313" key="11">
    <source>
        <dbReference type="Proteomes" id="UP001183420"/>
    </source>
</evidence>
<evidence type="ECO:0000256" key="1">
    <source>
        <dbReference type="ARBA" id="ARBA00004651"/>
    </source>
</evidence>
<dbReference type="InterPro" id="IPR005829">
    <property type="entry name" value="Sugar_transporter_CS"/>
</dbReference>
<feature type="transmembrane region" description="Helical" evidence="8">
    <location>
        <begin position="224"/>
        <end position="245"/>
    </location>
</feature>
<feature type="transmembrane region" description="Helical" evidence="8">
    <location>
        <begin position="291"/>
        <end position="308"/>
    </location>
</feature>
<dbReference type="EMBL" id="JAVREM010000001">
    <property type="protein sequence ID" value="MDT0317085.1"/>
    <property type="molecule type" value="Genomic_DNA"/>
</dbReference>
<dbReference type="Pfam" id="PF07690">
    <property type="entry name" value="MFS_1"/>
    <property type="match status" value="1"/>
</dbReference>
<dbReference type="PANTHER" id="PTHR23517">
    <property type="entry name" value="RESISTANCE PROTEIN MDTM, PUTATIVE-RELATED-RELATED"/>
    <property type="match status" value="1"/>
</dbReference>
<dbReference type="InterPro" id="IPR020846">
    <property type="entry name" value="MFS_dom"/>
</dbReference>